<sequence length="1243" mass="134769">MSKLPKSDYYAKELDSARLRGEWLVQNPCNDQTGKPINWAELIRKYMKHNPNQHAAPTIAMSEHELRSSLLAYYDEIKYSDASHAADTALPTSLAQQNQSQGQTAMPKPLVRGHNGIGWSTDAISDIAKRLRESADASARDREDDVQRYGVISLEAYALWSLGRDSEAADRIKTSGFFDSQAIEALKSDGHYSDYNVALVLMGATVYGLANERLHVARPSEDLAQQALVGYARAIDLHETVRGGRRAHAMRGLPADEIERWGEAALYHNALLTVRESDSGAALNALRAYQAHVSRWPGDFRLPQRNTIYKTHLATLNRTARQGDYVEPTSNASNANLPSWREKTYNRQSIIPAASRFQLHGFTADSAAKANGGSGLLTLSGLESGSPSDKARTVSTRRPNPHLYQRPTSAAWGAEFLVIQRAAIVSLERGIDFPRAGEVNAQALEFAEELTQGWKYNGEQGGEIADEIVEVLYKLSTLTFHSQRIARHLFTVLVGAERYQEAARALKLYIQIVDKAKESDAAEATAAAKDTTVSPTTNGTARTEAMPRRSSLSRKASQNTSPSAVERARAANGSSSGVNGNGNGNGTANGTNGSYPRRVSFNDERPELQIQVVDPQSKKDDDSMPIFVRTLLAGARMYTRFLNDSSHGDKLARKALAIVAGEAHRAHFKTEKELVALTYRIAGYTRGALSTQESDRVRRPELQQEALSLLETSAQLDPHASETHFQLAYVQAEKRDIRSAVFSARKALELEPADVDSWHLLVLILSSQKDYKAALDLAEVALGEAETDDAADDLDGTVNTPARPMPNGFGPTPTAAPIISRSTLLSFDFPPKPIERSHAILRLMVTHNVLQEMVEGVEAAIDGQRNLFEFFHERVSTGAIAATSLPHGNADKGGEPRAAQFGNTGRVSTFLHPNQHKGSVRSNVSRESLLGVSNAGGLGRSLSTLGHNLAPSRARSIYSTARGHNVSTAAAPISTVAEEDVDISDGNAVRLFLHSSVETAMLVSLWLLSAATFRRAKKLADSRAAIQEAERLAPGSPDVWVQLALYFNERNDISLAINTLYKALACAGNHVAASIHLARLFLSYPTKIPGTAQDAAAVIEQAKTTSAVHGEDIKKNAKQEKAANLQVTSAFEPSKAAASSAEVGESLKKIVGAEEKEQFASAADATTSTTAKEVSATSLAEGLLTSVTATNGWDVPEAWLFLSQVAQRTDRTPRAREYLQYALGLEDTKPVRPLGSALSRAAA</sequence>
<feature type="compositionally biased region" description="Polar residues" evidence="4">
    <location>
        <begin position="93"/>
        <end position="104"/>
    </location>
</feature>
<dbReference type="AlphaFoldDB" id="A0A8X7T6R3"/>
<comment type="function">
    <text evidence="1">Involved in endocytosis.</text>
</comment>
<dbReference type="PROSITE" id="PS50005">
    <property type="entry name" value="TPR"/>
    <property type="match status" value="1"/>
</dbReference>
<feature type="region of interest" description="Disordered" evidence="4">
    <location>
        <begin position="525"/>
        <end position="605"/>
    </location>
</feature>
<evidence type="ECO:0000313" key="5">
    <source>
        <dbReference type="EMBL" id="KAE8270133.1"/>
    </source>
</evidence>
<dbReference type="SMART" id="SM00028">
    <property type="entry name" value="TPR"/>
    <property type="match status" value="5"/>
</dbReference>
<evidence type="ECO:0000256" key="4">
    <source>
        <dbReference type="SAM" id="MobiDB-lite"/>
    </source>
</evidence>
<reference evidence="5" key="2">
    <citation type="journal article" date="2019" name="IMA Fungus">
        <title>Genome sequencing and comparison of five Tilletia species to identify candidate genes for the detection of regulated species infecting wheat.</title>
        <authorList>
            <person name="Nguyen H.D.T."/>
            <person name="Sultana T."/>
            <person name="Kesanakurti P."/>
            <person name="Hambleton S."/>
        </authorList>
    </citation>
    <scope>NUCLEOTIDE SEQUENCE</scope>
    <source>
        <strain evidence="5">DAOMC 236422</strain>
    </source>
</reference>
<dbReference type="InterPro" id="IPR051722">
    <property type="entry name" value="Endocytosis_PI4K-reg_protein"/>
</dbReference>
<dbReference type="PANTHER" id="PTHR23083:SF464">
    <property type="entry name" value="TETRATRICOPEPTIDE REPEAT DOMAIN 7, ISOFORM A"/>
    <property type="match status" value="1"/>
</dbReference>
<dbReference type="PANTHER" id="PTHR23083">
    <property type="entry name" value="TETRATRICOPEPTIDE REPEAT PROTEIN, TPR"/>
    <property type="match status" value="1"/>
</dbReference>
<proteinExistence type="inferred from homology"/>
<comment type="caution">
    <text evidence="5">The sequence shown here is derived from an EMBL/GenBank/DDBJ whole genome shotgun (WGS) entry which is preliminary data.</text>
</comment>
<evidence type="ECO:0000313" key="6">
    <source>
        <dbReference type="Proteomes" id="UP000078113"/>
    </source>
</evidence>
<feature type="compositionally biased region" description="Polar residues" evidence="4">
    <location>
        <begin position="553"/>
        <end position="563"/>
    </location>
</feature>
<comment type="similarity">
    <text evidence="2">Belongs to the YPP1 family.</text>
</comment>
<reference evidence="5" key="1">
    <citation type="submission" date="2016-04" db="EMBL/GenBank/DDBJ databases">
        <authorList>
            <person name="Nguyen H.D."/>
            <person name="Samba Siva P."/>
            <person name="Cullis J."/>
            <person name="Levesque C.A."/>
            <person name="Hambleton S."/>
        </authorList>
    </citation>
    <scope>NUCLEOTIDE SEQUENCE</scope>
    <source>
        <strain evidence="5">DAOMC 236422</strain>
    </source>
</reference>
<dbReference type="InterPro" id="IPR019734">
    <property type="entry name" value="TPR_rpt"/>
</dbReference>
<keyword evidence="3" id="KW-0802">TPR repeat</keyword>
<feature type="repeat" description="TPR" evidence="3">
    <location>
        <begin position="721"/>
        <end position="754"/>
    </location>
</feature>
<evidence type="ECO:0000256" key="3">
    <source>
        <dbReference type="PROSITE-ProRule" id="PRU00339"/>
    </source>
</evidence>
<gene>
    <name evidence="5" type="ORF">A4X09_0g2196</name>
</gene>
<name>A0A8X7T6R3_9BASI</name>
<evidence type="ECO:0000256" key="2">
    <source>
        <dbReference type="ARBA" id="ARBA00038251"/>
    </source>
</evidence>
<organism evidence="5 6">
    <name type="scientific">Tilletia walkeri</name>
    <dbReference type="NCBI Taxonomy" id="117179"/>
    <lineage>
        <taxon>Eukaryota</taxon>
        <taxon>Fungi</taxon>
        <taxon>Dikarya</taxon>
        <taxon>Basidiomycota</taxon>
        <taxon>Ustilaginomycotina</taxon>
        <taxon>Exobasidiomycetes</taxon>
        <taxon>Tilletiales</taxon>
        <taxon>Tilletiaceae</taxon>
        <taxon>Tilletia</taxon>
    </lineage>
</organism>
<feature type="region of interest" description="Disordered" evidence="4">
    <location>
        <begin position="379"/>
        <end position="402"/>
    </location>
</feature>
<dbReference type="InterPro" id="IPR011990">
    <property type="entry name" value="TPR-like_helical_dom_sf"/>
</dbReference>
<dbReference type="Gene3D" id="1.25.40.10">
    <property type="entry name" value="Tetratricopeptide repeat domain"/>
    <property type="match status" value="2"/>
</dbReference>
<dbReference type="EMBL" id="LWDG02000062">
    <property type="protein sequence ID" value="KAE8270133.1"/>
    <property type="molecule type" value="Genomic_DNA"/>
</dbReference>
<feature type="compositionally biased region" description="Low complexity" evidence="4">
    <location>
        <begin position="379"/>
        <end position="388"/>
    </location>
</feature>
<keyword evidence="6" id="KW-1185">Reference proteome</keyword>
<dbReference type="SUPFAM" id="SSF48452">
    <property type="entry name" value="TPR-like"/>
    <property type="match status" value="2"/>
</dbReference>
<evidence type="ECO:0008006" key="7">
    <source>
        <dbReference type="Google" id="ProtNLM"/>
    </source>
</evidence>
<protein>
    <recommendedName>
        <fullName evidence="7">TPR-like protein</fullName>
    </recommendedName>
</protein>
<evidence type="ECO:0000256" key="1">
    <source>
        <dbReference type="ARBA" id="ARBA00002550"/>
    </source>
</evidence>
<accession>A0A8X7T6R3</accession>
<feature type="region of interest" description="Disordered" evidence="4">
    <location>
        <begin position="93"/>
        <end position="112"/>
    </location>
</feature>
<dbReference type="Proteomes" id="UP000078113">
    <property type="component" value="Unassembled WGS sequence"/>
</dbReference>